<dbReference type="WBParaSite" id="RSKR_0000672800.1">
    <property type="protein sequence ID" value="RSKR_0000672800.1"/>
    <property type="gene ID" value="RSKR_0000672800"/>
</dbReference>
<protein>
    <submittedName>
        <fullName evidence="2">Cytochrome b5 heme-binding domain-containing protein</fullName>
    </submittedName>
</protein>
<sequence>MTTQLKEYTLKDVADKNNENGCWVVMDNKVYDLTKFLEEHPGGGEVILEQGGGDATEAFNDVGHSSDAREMAKEYLIGTIALDDSSPSIPAKKEDGSGQDWKAILTSPTWTNFLIPAVVSVLVYGFYKGVKCTLG</sequence>
<dbReference type="Proteomes" id="UP000095286">
    <property type="component" value="Unplaced"/>
</dbReference>
<name>A0AC35U316_9BILA</name>
<reference evidence="2" key="1">
    <citation type="submission" date="2016-11" db="UniProtKB">
        <authorList>
            <consortium name="WormBaseParasite"/>
        </authorList>
    </citation>
    <scope>IDENTIFICATION</scope>
    <source>
        <strain evidence="2">KR3021</strain>
    </source>
</reference>
<organism evidence="1 2">
    <name type="scientific">Rhabditophanes sp. KR3021</name>
    <dbReference type="NCBI Taxonomy" id="114890"/>
    <lineage>
        <taxon>Eukaryota</taxon>
        <taxon>Metazoa</taxon>
        <taxon>Ecdysozoa</taxon>
        <taxon>Nematoda</taxon>
        <taxon>Chromadorea</taxon>
        <taxon>Rhabditida</taxon>
        <taxon>Tylenchina</taxon>
        <taxon>Panagrolaimomorpha</taxon>
        <taxon>Strongyloidoidea</taxon>
        <taxon>Alloionematidae</taxon>
        <taxon>Rhabditophanes</taxon>
    </lineage>
</organism>
<proteinExistence type="predicted"/>
<evidence type="ECO:0000313" key="2">
    <source>
        <dbReference type="WBParaSite" id="RSKR_0000672800.1"/>
    </source>
</evidence>
<evidence type="ECO:0000313" key="1">
    <source>
        <dbReference type="Proteomes" id="UP000095286"/>
    </source>
</evidence>
<accession>A0AC35U316</accession>